<dbReference type="Proteomes" id="UP000827092">
    <property type="component" value="Unassembled WGS sequence"/>
</dbReference>
<reference evidence="2 3" key="1">
    <citation type="journal article" date="2022" name="Nat. Ecol. Evol.">
        <title>A masculinizing supergene underlies an exaggerated male reproductive morph in a spider.</title>
        <authorList>
            <person name="Hendrickx F."/>
            <person name="De Corte Z."/>
            <person name="Sonet G."/>
            <person name="Van Belleghem S.M."/>
            <person name="Kostlbacher S."/>
            <person name="Vangestel C."/>
        </authorList>
    </citation>
    <scope>NUCLEOTIDE SEQUENCE [LARGE SCALE GENOMIC DNA]</scope>
    <source>
        <strain evidence="2">W744_W776</strain>
    </source>
</reference>
<accession>A0AAV6UEF8</accession>
<comment type="caution">
    <text evidence="2">The sequence shown here is derived from an EMBL/GenBank/DDBJ whole genome shotgun (WGS) entry which is preliminary data.</text>
</comment>
<feature type="compositionally biased region" description="Polar residues" evidence="1">
    <location>
        <begin position="53"/>
        <end position="70"/>
    </location>
</feature>
<feature type="compositionally biased region" description="Basic and acidic residues" evidence="1">
    <location>
        <begin position="79"/>
        <end position="98"/>
    </location>
</feature>
<evidence type="ECO:0000313" key="2">
    <source>
        <dbReference type="EMBL" id="KAG8182213.1"/>
    </source>
</evidence>
<protein>
    <submittedName>
        <fullName evidence="2">Uncharacterized protein</fullName>
    </submittedName>
</protein>
<dbReference type="EMBL" id="JAFNEN010000475">
    <property type="protein sequence ID" value="KAG8182213.1"/>
    <property type="molecule type" value="Genomic_DNA"/>
</dbReference>
<name>A0AAV6UEF8_9ARAC</name>
<gene>
    <name evidence="2" type="ORF">JTE90_000067</name>
</gene>
<proteinExistence type="predicted"/>
<sequence>MFPIHQSLDKDNNEADWGLLTKHVQSAPKQNKIAPIFPSASLVKNVSSFNSLSRHQEDTASVSDPSTSLDSVPLTMADPVKREDMHGDAPRDLFSRSI</sequence>
<keyword evidence="3" id="KW-1185">Reference proteome</keyword>
<feature type="region of interest" description="Disordered" evidence="1">
    <location>
        <begin position="53"/>
        <end position="98"/>
    </location>
</feature>
<evidence type="ECO:0000313" key="3">
    <source>
        <dbReference type="Proteomes" id="UP000827092"/>
    </source>
</evidence>
<organism evidence="2 3">
    <name type="scientific">Oedothorax gibbosus</name>
    <dbReference type="NCBI Taxonomy" id="931172"/>
    <lineage>
        <taxon>Eukaryota</taxon>
        <taxon>Metazoa</taxon>
        <taxon>Ecdysozoa</taxon>
        <taxon>Arthropoda</taxon>
        <taxon>Chelicerata</taxon>
        <taxon>Arachnida</taxon>
        <taxon>Araneae</taxon>
        <taxon>Araneomorphae</taxon>
        <taxon>Entelegynae</taxon>
        <taxon>Araneoidea</taxon>
        <taxon>Linyphiidae</taxon>
        <taxon>Erigoninae</taxon>
        <taxon>Oedothorax</taxon>
    </lineage>
</organism>
<evidence type="ECO:0000256" key="1">
    <source>
        <dbReference type="SAM" id="MobiDB-lite"/>
    </source>
</evidence>
<dbReference type="AlphaFoldDB" id="A0AAV6UEF8"/>